<accession>A0A2N9GK14</accession>
<dbReference type="SMART" id="SM00380">
    <property type="entry name" value="AP2"/>
    <property type="match status" value="1"/>
</dbReference>
<keyword evidence="4" id="KW-0804">Transcription</keyword>
<evidence type="ECO:0000259" key="7">
    <source>
        <dbReference type="PROSITE" id="PS51032"/>
    </source>
</evidence>
<protein>
    <recommendedName>
        <fullName evidence="7">AP2/ERF domain-containing protein</fullName>
    </recommendedName>
</protein>
<organism evidence="8">
    <name type="scientific">Fagus sylvatica</name>
    <name type="common">Beechnut</name>
    <dbReference type="NCBI Taxonomy" id="28930"/>
    <lineage>
        <taxon>Eukaryota</taxon>
        <taxon>Viridiplantae</taxon>
        <taxon>Streptophyta</taxon>
        <taxon>Embryophyta</taxon>
        <taxon>Tracheophyta</taxon>
        <taxon>Spermatophyta</taxon>
        <taxon>Magnoliopsida</taxon>
        <taxon>eudicotyledons</taxon>
        <taxon>Gunneridae</taxon>
        <taxon>Pentapetalae</taxon>
        <taxon>rosids</taxon>
        <taxon>fabids</taxon>
        <taxon>Fagales</taxon>
        <taxon>Fagaceae</taxon>
        <taxon>Fagus</taxon>
    </lineage>
</organism>
<evidence type="ECO:0000313" key="9">
    <source>
        <dbReference type="EMBL" id="SPD04721.1"/>
    </source>
</evidence>
<evidence type="ECO:0000256" key="1">
    <source>
        <dbReference type="ARBA" id="ARBA00004123"/>
    </source>
</evidence>
<evidence type="ECO:0000256" key="5">
    <source>
        <dbReference type="ARBA" id="ARBA00023242"/>
    </source>
</evidence>
<keyword evidence="3" id="KW-0238">DNA-binding</keyword>
<dbReference type="GO" id="GO:0003677">
    <property type="term" value="F:DNA binding"/>
    <property type="evidence" value="ECO:0007669"/>
    <property type="project" value="UniProtKB-KW"/>
</dbReference>
<evidence type="ECO:0000256" key="6">
    <source>
        <dbReference type="SAM" id="MobiDB-lite"/>
    </source>
</evidence>
<dbReference type="InterPro" id="IPR001471">
    <property type="entry name" value="AP2/ERF_dom"/>
</dbReference>
<dbReference type="InterPro" id="IPR050913">
    <property type="entry name" value="AP2/ERF_ERF"/>
</dbReference>
<keyword evidence="5" id="KW-0539">Nucleus</keyword>
<sequence>MPGLKRQRLIQDNCDPSKKINTGSEKNSMYMRKIRVIYHDPYATDSSSDDEKEYEFKKDESMGCKRFVKEILLQIPQHDSYTDTSPQHNSNEDKQKKNITNQVYDDKEICETRVSSKVCDGNNVGRISSRYRGVRLRKWGKYSAEIRDPIQRRRLWLGTFNTAEEASEAYEKKRLEIQQLVEKNKNALLVDENVIQEETKDLFSHASPSSVLEVSTSALLGNGIGNSIQEKVNLEPILDVSTSALHGHGIVNSIKEKGSVEPILGEEQAVLSLWEVPIMPPLNALLIDENVIPEETQDSFSHASPSSVLEVSSTSTLFGNGIENSIQAKANVEVEPILDVYAAALLGNGFENSIQENANVEVEPILVVYAAALLGNGFENSIQENANVEVEPILDVYTSALLGNGIENSIKGGNVEPILNFFTSALQGHGIVNSIKEGSVEPILEEEQSVLNLWEVPIMPPLNSQEFISEYEGYSHLWNDFEQDFNGVNYIDASPMLEVECCETCALPSFDIDFVDEDFSWIDEALNVESL</sequence>
<dbReference type="GO" id="GO:0003700">
    <property type="term" value="F:DNA-binding transcription factor activity"/>
    <property type="evidence" value="ECO:0007669"/>
    <property type="project" value="InterPro"/>
</dbReference>
<evidence type="ECO:0000256" key="2">
    <source>
        <dbReference type="ARBA" id="ARBA00023015"/>
    </source>
</evidence>
<dbReference type="EMBL" id="OIVN01002563">
    <property type="protein sequence ID" value="SPD04721.1"/>
    <property type="molecule type" value="Genomic_DNA"/>
</dbReference>
<dbReference type="PANTHER" id="PTHR31194:SF187">
    <property type="entry name" value="ETHYLENE-RESPONSIVE TRANSCRIPTION FACTOR ERF118-LIKE"/>
    <property type="match status" value="1"/>
</dbReference>
<dbReference type="Pfam" id="PF00847">
    <property type="entry name" value="AP2"/>
    <property type="match status" value="1"/>
</dbReference>
<evidence type="ECO:0000256" key="3">
    <source>
        <dbReference type="ARBA" id="ARBA00023125"/>
    </source>
</evidence>
<reference evidence="8" key="1">
    <citation type="submission" date="2018-02" db="EMBL/GenBank/DDBJ databases">
        <authorList>
            <person name="Cohen D.B."/>
            <person name="Kent A.D."/>
        </authorList>
    </citation>
    <scope>NUCLEOTIDE SEQUENCE</scope>
</reference>
<dbReference type="SUPFAM" id="SSF54171">
    <property type="entry name" value="DNA-binding domain"/>
    <property type="match status" value="1"/>
</dbReference>
<dbReference type="InterPro" id="IPR036955">
    <property type="entry name" value="AP2/ERF_dom_sf"/>
</dbReference>
<evidence type="ECO:0000313" key="8">
    <source>
        <dbReference type="EMBL" id="SPC99641.1"/>
    </source>
</evidence>
<name>A0A2N9GK14_FAGSY</name>
<gene>
    <name evidence="8" type="ORF">FSB_LOCUS27523</name>
    <name evidence="9" type="ORF">FSB_LOCUS32603</name>
</gene>
<comment type="subcellular location">
    <subcellularLocation>
        <location evidence="1">Nucleus</location>
    </subcellularLocation>
</comment>
<dbReference type="EMBL" id="OIVN01001999">
    <property type="protein sequence ID" value="SPC99641.1"/>
    <property type="molecule type" value="Genomic_DNA"/>
</dbReference>
<feature type="compositionally biased region" description="Polar residues" evidence="6">
    <location>
        <begin position="79"/>
        <end position="89"/>
    </location>
</feature>
<dbReference type="CDD" id="cd00018">
    <property type="entry name" value="AP2"/>
    <property type="match status" value="1"/>
</dbReference>
<dbReference type="GO" id="GO:0005634">
    <property type="term" value="C:nucleus"/>
    <property type="evidence" value="ECO:0007669"/>
    <property type="project" value="UniProtKB-SubCell"/>
</dbReference>
<feature type="domain" description="AP2/ERF" evidence="7">
    <location>
        <begin position="130"/>
        <end position="188"/>
    </location>
</feature>
<dbReference type="InterPro" id="IPR016177">
    <property type="entry name" value="DNA-bd_dom_sf"/>
</dbReference>
<evidence type="ECO:0000256" key="4">
    <source>
        <dbReference type="ARBA" id="ARBA00023163"/>
    </source>
</evidence>
<dbReference type="PROSITE" id="PS51032">
    <property type="entry name" value="AP2_ERF"/>
    <property type="match status" value="1"/>
</dbReference>
<dbReference type="PANTHER" id="PTHR31194">
    <property type="entry name" value="SHN SHINE , DNA BINDING / TRANSCRIPTION FACTOR"/>
    <property type="match status" value="1"/>
</dbReference>
<dbReference type="AlphaFoldDB" id="A0A2N9GK14"/>
<dbReference type="PRINTS" id="PR00367">
    <property type="entry name" value="ETHRSPELEMNT"/>
</dbReference>
<dbReference type="Gene3D" id="3.30.730.10">
    <property type="entry name" value="AP2/ERF domain"/>
    <property type="match status" value="1"/>
</dbReference>
<keyword evidence="2" id="KW-0805">Transcription regulation</keyword>
<feature type="region of interest" description="Disordered" evidence="6">
    <location>
        <begin position="79"/>
        <end position="100"/>
    </location>
</feature>
<proteinExistence type="predicted"/>